<organism evidence="12 13">
    <name type="scientific">Pseudomicrostroma glucosiphilum</name>
    <dbReference type="NCBI Taxonomy" id="1684307"/>
    <lineage>
        <taxon>Eukaryota</taxon>
        <taxon>Fungi</taxon>
        <taxon>Dikarya</taxon>
        <taxon>Basidiomycota</taxon>
        <taxon>Ustilaginomycotina</taxon>
        <taxon>Exobasidiomycetes</taxon>
        <taxon>Microstromatales</taxon>
        <taxon>Microstromatales incertae sedis</taxon>
        <taxon>Pseudomicrostroma</taxon>
    </lineage>
</organism>
<dbReference type="Gene3D" id="3.30.930.10">
    <property type="entry name" value="Bira Bifunctional Protein, Domain 2"/>
    <property type="match status" value="1"/>
</dbReference>
<feature type="compositionally biased region" description="Polar residues" evidence="10">
    <location>
        <begin position="73"/>
        <end position="99"/>
    </location>
</feature>
<dbReference type="GeneID" id="37011859"/>
<keyword evidence="3" id="KW-0547">Nucleotide-binding</keyword>
<reference evidence="12 13" key="1">
    <citation type="journal article" date="2018" name="Mol. Biol. Evol.">
        <title>Broad Genomic Sampling Reveals a Smut Pathogenic Ancestry of the Fungal Clade Ustilaginomycotina.</title>
        <authorList>
            <person name="Kijpornyongpan T."/>
            <person name="Mondo S.J."/>
            <person name="Barry K."/>
            <person name="Sandor L."/>
            <person name="Lee J."/>
            <person name="Lipzen A."/>
            <person name="Pangilinan J."/>
            <person name="LaButti K."/>
            <person name="Hainaut M."/>
            <person name="Henrissat B."/>
            <person name="Grigoriev I.V."/>
            <person name="Spatafora J.W."/>
            <person name="Aime M.C."/>
        </authorList>
    </citation>
    <scope>NUCLEOTIDE SEQUENCE [LARGE SCALE GENOMIC DNA]</scope>
    <source>
        <strain evidence="12 13">MCA 4718</strain>
    </source>
</reference>
<dbReference type="SUPFAM" id="SSF55681">
    <property type="entry name" value="Class II aaRS and biotin synthetases"/>
    <property type="match status" value="1"/>
</dbReference>
<dbReference type="EC" id="6.1.1.11" evidence="1"/>
<feature type="binding site" evidence="9">
    <location>
        <begin position="241"/>
        <end position="243"/>
    </location>
    <ligand>
        <name>ATP</name>
        <dbReference type="ChEBI" id="CHEBI:30616"/>
    </ligand>
</feature>
<dbReference type="Pfam" id="PF00587">
    <property type="entry name" value="tRNA-synt_2b"/>
    <property type="match status" value="1"/>
</dbReference>
<feature type="binding site" evidence="9">
    <location>
        <begin position="341"/>
        <end position="344"/>
    </location>
    <ligand>
        <name>ATP</name>
        <dbReference type="ChEBI" id="CHEBI:30616"/>
    </ligand>
</feature>
<evidence type="ECO:0000256" key="3">
    <source>
        <dbReference type="ARBA" id="ARBA00022741"/>
    </source>
</evidence>
<evidence type="ECO:0000256" key="2">
    <source>
        <dbReference type="ARBA" id="ARBA00022598"/>
    </source>
</evidence>
<dbReference type="Proteomes" id="UP000245942">
    <property type="component" value="Unassembled WGS sequence"/>
</dbReference>
<name>A0A316UDR0_9BASI</name>
<keyword evidence="4 9" id="KW-0067">ATP-binding</keyword>
<feature type="non-terminal residue" evidence="12">
    <location>
        <position position="424"/>
    </location>
</feature>
<dbReference type="RefSeq" id="XP_025350506.1">
    <property type="nucleotide sequence ID" value="XM_025490125.1"/>
</dbReference>
<evidence type="ECO:0000256" key="6">
    <source>
        <dbReference type="ARBA" id="ARBA00031113"/>
    </source>
</evidence>
<evidence type="ECO:0000256" key="4">
    <source>
        <dbReference type="ARBA" id="ARBA00022840"/>
    </source>
</evidence>
<accession>A0A316UDR0</accession>
<dbReference type="GO" id="GO:0006434">
    <property type="term" value="P:seryl-tRNA aminoacylation"/>
    <property type="evidence" value="ECO:0007669"/>
    <property type="project" value="InterPro"/>
</dbReference>
<feature type="region of interest" description="Disordered" evidence="10">
    <location>
        <begin position="73"/>
        <end position="101"/>
    </location>
</feature>
<sequence>MKSRRVKGSARGSSATEGQGTSSSASVHGDAATQANGESLLEKAREMRESVMRITETYSSLSEQIQKLLLLMPNNTHPDAPTGSESSAFTESSPGSSKNGIARIKDHVSLSSSLEPSDALEIAAGRLAAGPNFPYLIGQLAMLEQALLRMSVAYAIERGFHLVSAPIVVKTDIAERCGFNPRGGEGGQTYFVSSSSASSENDKELCLVGTAEISLAALVAGRTFSRTQLPLKLLAVSPAFRAEDGGRGSQTKGLYRLHQFQKAEMYVVCEANEGLESSSGCRTKGESESMLDSLLSIQQEVLQSLGLTYRCLDMPTEELGASAFRKFDIEAWMPGRGTWGEVSSASDCLDYQSARLHILQDAGEEKGKSRKAQPATTLNATLCATPRLIISLLEQYGVDEQARKMRLPDSLKPHWIGDSSQVQW</sequence>
<evidence type="ECO:0000256" key="10">
    <source>
        <dbReference type="SAM" id="MobiDB-lite"/>
    </source>
</evidence>
<evidence type="ECO:0000313" key="12">
    <source>
        <dbReference type="EMBL" id="PWN23346.1"/>
    </source>
</evidence>
<dbReference type="InterPro" id="IPR002317">
    <property type="entry name" value="Ser-tRNA-ligase_type_1"/>
</dbReference>
<feature type="domain" description="Aminoacyl-transfer RNA synthetases class-II family profile" evidence="11">
    <location>
        <begin position="143"/>
        <end position="408"/>
    </location>
</feature>
<gene>
    <name evidence="12" type="ORF">BCV69DRAFT_244692</name>
</gene>
<dbReference type="AlphaFoldDB" id="A0A316UDR0"/>
<feature type="site" description="Important for serine binding" evidence="8">
    <location>
        <position position="381"/>
    </location>
</feature>
<dbReference type="PROSITE" id="PS50862">
    <property type="entry name" value="AA_TRNA_LIGASE_II"/>
    <property type="match status" value="1"/>
</dbReference>
<dbReference type="PIRSF" id="PIRSF001529">
    <property type="entry name" value="Ser-tRNA-synth_IIa"/>
    <property type="match status" value="1"/>
</dbReference>
<dbReference type="PRINTS" id="PR00981">
    <property type="entry name" value="TRNASYNTHSER"/>
</dbReference>
<dbReference type="OrthoDB" id="10264585at2759"/>
<keyword evidence="5" id="KW-0030">Aminoacyl-tRNA synthetase</keyword>
<evidence type="ECO:0000256" key="5">
    <source>
        <dbReference type="ARBA" id="ARBA00023146"/>
    </source>
</evidence>
<feature type="binding site" evidence="8">
    <location>
        <position position="264"/>
    </location>
    <ligand>
        <name>L-serine</name>
        <dbReference type="ChEBI" id="CHEBI:33384"/>
    </ligand>
</feature>
<dbReference type="EMBL" id="KZ819322">
    <property type="protein sequence ID" value="PWN23346.1"/>
    <property type="molecule type" value="Genomic_DNA"/>
</dbReference>
<keyword evidence="2" id="KW-0436">Ligase</keyword>
<feature type="binding site" evidence="8">
    <location>
        <position position="241"/>
    </location>
    <ligand>
        <name>L-serine</name>
        <dbReference type="ChEBI" id="CHEBI:33384"/>
    </ligand>
</feature>
<evidence type="ECO:0000256" key="9">
    <source>
        <dbReference type="PIRSR" id="PIRSR001529-2"/>
    </source>
</evidence>
<feature type="binding site" evidence="8">
    <location>
        <position position="210"/>
    </location>
    <ligand>
        <name>L-serine</name>
        <dbReference type="ChEBI" id="CHEBI:33384"/>
    </ligand>
</feature>
<evidence type="ECO:0000256" key="1">
    <source>
        <dbReference type="ARBA" id="ARBA00012840"/>
    </source>
</evidence>
<dbReference type="PANTHER" id="PTHR11778">
    <property type="entry name" value="SERYL-TRNA SYNTHETASE"/>
    <property type="match status" value="1"/>
</dbReference>
<protein>
    <recommendedName>
        <fullName evidence="1">serine--tRNA ligase</fullName>
        <ecNumber evidence="1">6.1.1.11</ecNumber>
    </recommendedName>
    <alternativeName>
        <fullName evidence="6">Seryl-tRNA synthetase</fullName>
    </alternativeName>
    <alternativeName>
        <fullName evidence="7">Seryl-tRNA(Ser) synthetase</fullName>
    </alternativeName>
</protein>
<dbReference type="InterPro" id="IPR045864">
    <property type="entry name" value="aa-tRNA-synth_II/BPL/LPL"/>
</dbReference>
<keyword evidence="13" id="KW-1185">Reference proteome</keyword>
<dbReference type="GO" id="GO:0005524">
    <property type="term" value="F:ATP binding"/>
    <property type="evidence" value="ECO:0007669"/>
    <property type="project" value="UniProtKB-KW"/>
</dbReference>
<evidence type="ECO:0000256" key="7">
    <source>
        <dbReference type="ARBA" id="ARBA00034892"/>
    </source>
</evidence>
<evidence type="ECO:0000259" key="11">
    <source>
        <dbReference type="PROSITE" id="PS50862"/>
    </source>
</evidence>
<dbReference type="InterPro" id="IPR006195">
    <property type="entry name" value="aa-tRNA-synth_II"/>
</dbReference>
<feature type="region of interest" description="Disordered" evidence="10">
    <location>
        <begin position="1"/>
        <end position="39"/>
    </location>
</feature>
<evidence type="ECO:0000256" key="8">
    <source>
        <dbReference type="PIRSR" id="PIRSR001529-1"/>
    </source>
</evidence>
<dbReference type="STRING" id="1684307.A0A316UDR0"/>
<feature type="compositionally biased region" description="Polar residues" evidence="10">
    <location>
        <begin position="11"/>
        <end position="26"/>
    </location>
</feature>
<feature type="binding site" evidence="8">
    <location>
        <position position="379"/>
    </location>
    <ligand>
        <name>L-serine</name>
        <dbReference type="ChEBI" id="CHEBI:33384"/>
    </ligand>
</feature>
<dbReference type="GO" id="GO:0004828">
    <property type="term" value="F:serine-tRNA ligase activity"/>
    <property type="evidence" value="ECO:0007669"/>
    <property type="project" value="UniProtKB-EC"/>
</dbReference>
<dbReference type="InterPro" id="IPR002314">
    <property type="entry name" value="aa-tRNA-synt_IIb"/>
</dbReference>
<proteinExistence type="predicted"/>
<evidence type="ECO:0000313" key="13">
    <source>
        <dbReference type="Proteomes" id="UP000245942"/>
    </source>
</evidence>